<dbReference type="AlphaFoldDB" id="A0A3B0ZJ20"/>
<feature type="domain" description="Response regulatory" evidence="2">
    <location>
        <begin position="32"/>
        <end position="148"/>
    </location>
</feature>
<evidence type="ECO:0000259" key="2">
    <source>
        <dbReference type="PROSITE" id="PS50110"/>
    </source>
</evidence>
<reference evidence="3" key="1">
    <citation type="submission" date="2018-06" db="EMBL/GenBank/DDBJ databases">
        <authorList>
            <person name="Zhirakovskaya E."/>
        </authorList>
    </citation>
    <scope>NUCLEOTIDE SEQUENCE</scope>
</reference>
<evidence type="ECO:0000313" key="3">
    <source>
        <dbReference type="EMBL" id="VAW91641.1"/>
    </source>
</evidence>
<evidence type="ECO:0000256" key="1">
    <source>
        <dbReference type="ARBA" id="ARBA00022553"/>
    </source>
</evidence>
<dbReference type="InterPro" id="IPR050595">
    <property type="entry name" value="Bact_response_regulator"/>
</dbReference>
<accession>A0A3B0ZJ20</accession>
<proteinExistence type="predicted"/>
<keyword evidence="1" id="KW-0597">Phosphoprotein</keyword>
<sequence length="172" mass="19144">MASLVFKSLFNRTTTTKDRRTRLRASNKVSETILIVDDSRTVVHMLKTALTQAGYTTLAAADGERGIQLARSHRPDLILMDVIMPGINGFQATRILRKDVITQEIPIIIISGSEQATEQVWVMRLGANGFIPKPIERGSLFVKVEQVLKERELAKLNELAVGANKLSDPLYD</sequence>
<dbReference type="Pfam" id="PF00072">
    <property type="entry name" value="Response_reg"/>
    <property type="match status" value="1"/>
</dbReference>
<dbReference type="PANTHER" id="PTHR44591:SF20">
    <property type="entry name" value="PROTEIN PILH"/>
    <property type="match status" value="1"/>
</dbReference>
<dbReference type="PANTHER" id="PTHR44591">
    <property type="entry name" value="STRESS RESPONSE REGULATOR PROTEIN 1"/>
    <property type="match status" value="1"/>
</dbReference>
<dbReference type="EMBL" id="UOFS01000006">
    <property type="protein sequence ID" value="VAW91641.1"/>
    <property type="molecule type" value="Genomic_DNA"/>
</dbReference>
<dbReference type="Gene3D" id="3.40.50.2300">
    <property type="match status" value="1"/>
</dbReference>
<dbReference type="InterPro" id="IPR011006">
    <property type="entry name" value="CheY-like_superfamily"/>
</dbReference>
<dbReference type="InterPro" id="IPR001789">
    <property type="entry name" value="Sig_transdc_resp-reg_receiver"/>
</dbReference>
<dbReference type="PROSITE" id="PS50110">
    <property type="entry name" value="RESPONSE_REGULATORY"/>
    <property type="match status" value="1"/>
</dbReference>
<dbReference type="SMART" id="SM00448">
    <property type="entry name" value="REC"/>
    <property type="match status" value="1"/>
</dbReference>
<protein>
    <recommendedName>
        <fullName evidence="2">Response regulatory domain-containing protein</fullName>
    </recommendedName>
</protein>
<gene>
    <name evidence="3" type="ORF">MNBD_GAMMA22-2792</name>
</gene>
<dbReference type="GO" id="GO:0000160">
    <property type="term" value="P:phosphorelay signal transduction system"/>
    <property type="evidence" value="ECO:0007669"/>
    <property type="project" value="InterPro"/>
</dbReference>
<dbReference type="SUPFAM" id="SSF52172">
    <property type="entry name" value="CheY-like"/>
    <property type="match status" value="1"/>
</dbReference>
<organism evidence="3">
    <name type="scientific">hydrothermal vent metagenome</name>
    <dbReference type="NCBI Taxonomy" id="652676"/>
    <lineage>
        <taxon>unclassified sequences</taxon>
        <taxon>metagenomes</taxon>
        <taxon>ecological metagenomes</taxon>
    </lineage>
</organism>
<name>A0A3B0ZJ20_9ZZZZ</name>